<dbReference type="EMBL" id="PYAW01000002">
    <property type="protein sequence ID" value="PSL47983.1"/>
    <property type="molecule type" value="Genomic_DNA"/>
</dbReference>
<dbReference type="PIRSF" id="PIRSF016838">
    <property type="entry name" value="PafC"/>
    <property type="match status" value="1"/>
</dbReference>
<gene>
    <name evidence="4" type="ORF">CLV51_102843</name>
</gene>
<dbReference type="Pfam" id="PF13280">
    <property type="entry name" value="WYL"/>
    <property type="match status" value="1"/>
</dbReference>
<proteinExistence type="predicted"/>
<dbReference type="InterPro" id="IPR036388">
    <property type="entry name" value="WH-like_DNA-bd_sf"/>
</dbReference>
<evidence type="ECO:0000313" key="4">
    <source>
        <dbReference type="EMBL" id="PSL47983.1"/>
    </source>
</evidence>
<evidence type="ECO:0000259" key="3">
    <source>
        <dbReference type="PROSITE" id="PS51000"/>
    </source>
</evidence>
<protein>
    <submittedName>
        <fullName evidence="4">Putative DNA-binding transcriptional regulator YafY</fullName>
    </submittedName>
</protein>
<dbReference type="PANTHER" id="PTHR34580:SF3">
    <property type="entry name" value="PROTEIN PAFB"/>
    <property type="match status" value="1"/>
</dbReference>
<name>A0A2P8HP41_CHINA</name>
<dbReference type="SUPFAM" id="SSF46785">
    <property type="entry name" value="Winged helix' DNA-binding domain"/>
    <property type="match status" value="1"/>
</dbReference>
<dbReference type="InterPro" id="IPR013196">
    <property type="entry name" value="HTH_11"/>
</dbReference>
<dbReference type="InterPro" id="IPR028349">
    <property type="entry name" value="PafC-like"/>
</dbReference>
<comment type="caution">
    <text evidence="4">The sequence shown here is derived from an EMBL/GenBank/DDBJ whole genome shotgun (WGS) entry which is preliminary data.</text>
</comment>
<keyword evidence="2" id="KW-0804">Transcription</keyword>
<dbReference type="OrthoDB" id="9815009at2"/>
<dbReference type="Gene3D" id="1.10.10.10">
    <property type="entry name" value="Winged helix-like DNA-binding domain superfamily/Winged helix DNA-binding domain"/>
    <property type="match status" value="1"/>
</dbReference>
<evidence type="ECO:0000256" key="2">
    <source>
        <dbReference type="ARBA" id="ARBA00023163"/>
    </source>
</evidence>
<dbReference type="Proteomes" id="UP000240971">
    <property type="component" value="Unassembled WGS sequence"/>
</dbReference>
<keyword evidence="5" id="KW-1185">Reference proteome</keyword>
<organism evidence="4 5">
    <name type="scientific">Chitinophaga niastensis</name>
    <dbReference type="NCBI Taxonomy" id="536980"/>
    <lineage>
        <taxon>Bacteria</taxon>
        <taxon>Pseudomonadati</taxon>
        <taxon>Bacteroidota</taxon>
        <taxon>Chitinophagia</taxon>
        <taxon>Chitinophagales</taxon>
        <taxon>Chitinophagaceae</taxon>
        <taxon>Chitinophaga</taxon>
    </lineage>
</organism>
<dbReference type="AlphaFoldDB" id="A0A2P8HP41"/>
<keyword evidence="1" id="KW-0805">Transcription regulation</keyword>
<keyword evidence="4" id="KW-0238">DNA-binding</keyword>
<dbReference type="PANTHER" id="PTHR34580">
    <property type="match status" value="1"/>
</dbReference>
<dbReference type="PROSITE" id="PS52050">
    <property type="entry name" value="WYL"/>
    <property type="match status" value="1"/>
</dbReference>
<dbReference type="InterPro" id="IPR036390">
    <property type="entry name" value="WH_DNA-bd_sf"/>
</dbReference>
<evidence type="ECO:0000313" key="5">
    <source>
        <dbReference type="Proteomes" id="UP000240971"/>
    </source>
</evidence>
<dbReference type="InterPro" id="IPR026881">
    <property type="entry name" value="WYL_dom"/>
</dbReference>
<dbReference type="GO" id="GO:0003677">
    <property type="term" value="F:DNA binding"/>
    <property type="evidence" value="ECO:0007669"/>
    <property type="project" value="UniProtKB-KW"/>
</dbReference>
<dbReference type="PROSITE" id="PS51000">
    <property type="entry name" value="HTH_DEOR_2"/>
    <property type="match status" value="1"/>
</dbReference>
<dbReference type="Pfam" id="PF08279">
    <property type="entry name" value="HTH_11"/>
    <property type="match status" value="1"/>
</dbReference>
<accession>A0A2P8HP41</accession>
<dbReference type="InterPro" id="IPR051534">
    <property type="entry name" value="CBASS_pafABC_assoc_protein"/>
</dbReference>
<feature type="domain" description="HTH deoR-type" evidence="3">
    <location>
        <begin position="3"/>
        <end position="58"/>
    </location>
</feature>
<reference evidence="4 5" key="1">
    <citation type="submission" date="2018-03" db="EMBL/GenBank/DDBJ databases">
        <title>Genomic Encyclopedia of Archaeal and Bacterial Type Strains, Phase II (KMG-II): from individual species to whole genera.</title>
        <authorList>
            <person name="Goeker M."/>
        </authorList>
    </citation>
    <scope>NUCLEOTIDE SEQUENCE [LARGE SCALE GENOMIC DNA]</scope>
    <source>
        <strain evidence="4 5">DSM 24859</strain>
    </source>
</reference>
<evidence type="ECO:0000256" key="1">
    <source>
        <dbReference type="ARBA" id="ARBA00023015"/>
    </source>
</evidence>
<dbReference type="InterPro" id="IPR001034">
    <property type="entry name" value="DeoR_HTH"/>
</dbReference>
<dbReference type="GO" id="GO:0003700">
    <property type="term" value="F:DNA-binding transcription factor activity"/>
    <property type="evidence" value="ECO:0007669"/>
    <property type="project" value="InterPro"/>
</dbReference>
<sequence length="313" mass="36473">MNRFDRLTAILIHLQSKKLVLAQEMADRFDISLRTVYRDIRSLEQAGVPVIGEKGLGYSIMEGYRLPPVMFTEEEVIAFLMAEKILENHADLQNSERFKSAMFKVKAVLRNAQKKVLEDLEESITVKHKNSEHNYLVNDTLPQLIKAVGEKKTLHLQYASEEGTTERDIEPIGIFHEHGTWNAIAFCHLQKVYRHFRMERIFSISFTNKPFHKQHPSLSEYLEKKEKEQQHSFPAVIDVKNEMVRYLQEQKFNYGFVSEKQGKTHTRLTFNAPCIEAFSRWYITFADQASIIEPASLKTLLKDRLLEVLEIIS</sequence>
<dbReference type="RefSeq" id="WP_106528401.1">
    <property type="nucleotide sequence ID" value="NZ_PYAW01000002.1"/>
</dbReference>